<organism evidence="1 2">
    <name type="scientific">Puccinia sorghi</name>
    <dbReference type="NCBI Taxonomy" id="27349"/>
    <lineage>
        <taxon>Eukaryota</taxon>
        <taxon>Fungi</taxon>
        <taxon>Dikarya</taxon>
        <taxon>Basidiomycota</taxon>
        <taxon>Pucciniomycotina</taxon>
        <taxon>Pucciniomycetes</taxon>
        <taxon>Pucciniales</taxon>
        <taxon>Pucciniaceae</taxon>
        <taxon>Puccinia</taxon>
    </lineage>
</organism>
<sequence>MCTTSSNFRPEIQVHISDEGSCQFLKKKSDIWGSHSEAEIDRLFNVKISAQYPEEGARLDQRANDVRRLHKKYFDGNNKKEWEFELFVIVDFSLIRNVSGEKDVTLTVSWGMKSLGYESLSTHSTCPWKLPSCMCCTCDRSLSWVNTAFDSYLGLHGDAAPCWHGGRHVPECITAHGRLSGKLSSVMPHRASQHQPIFFLLLPVTSKIAMGWHPSIATPRKRGTDHSPGLSCEHNKIMPSLGCSGTSQWGHTFYMHHPKPRNWETHFSFHLKHQITDLEWIFFSLILEPSVHILEKKAMHVLHRQQQLEEKGAAMRGFDDEVMLSESSHVTHVKHPGEVTAKNSLRCTMLGDEWLWLDDNVVDTSSYDKTLREAEPQSNMILFEAIAYTKKVATFFSIQHTLFKEDVKDFLLDLFLGGNGVMIASMPNLVPTKHCESSQDKKRKGIMRRRKKEVISEPSNAVEEEANRFLILRNMGMSARELFELSDRRHG</sequence>
<dbReference type="VEuPathDB" id="FungiDB:VP01_928g1"/>
<keyword evidence="2" id="KW-1185">Reference proteome</keyword>
<dbReference type="EMBL" id="LAVV01014926">
    <property type="protein sequence ID" value="KNZ44317.1"/>
    <property type="molecule type" value="Genomic_DNA"/>
</dbReference>
<gene>
    <name evidence="1" type="ORF">VP01_928g1</name>
</gene>
<evidence type="ECO:0000313" key="2">
    <source>
        <dbReference type="Proteomes" id="UP000037035"/>
    </source>
</evidence>
<dbReference type="AlphaFoldDB" id="A0A0L6U7J3"/>
<reference evidence="1 2" key="1">
    <citation type="submission" date="2015-08" db="EMBL/GenBank/DDBJ databases">
        <title>Next Generation Sequencing and Analysis of the Genome of Puccinia sorghi L Schw, the Causal Agent of Maize Common Rust.</title>
        <authorList>
            <person name="Rochi L."/>
            <person name="Burguener G."/>
            <person name="Darino M."/>
            <person name="Turjanski A."/>
            <person name="Kreff E."/>
            <person name="Dieguez M.J."/>
            <person name="Sacco F."/>
        </authorList>
    </citation>
    <scope>NUCLEOTIDE SEQUENCE [LARGE SCALE GENOMIC DNA]</scope>
    <source>
        <strain evidence="1 2">RO10H11247</strain>
    </source>
</reference>
<comment type="caution">
    <text evidence="1">The sequence shown here is derived from an EMBL/GenBank/DDBJ whole genome shotgun (WGS) entry which is preliminary data.</text>
</comment>
<proteinExistence type="predicted"/>
<evidence type="ECO:0000313" key="1">
    <source>
        <dbReference type="EMBL" id="KNZ44317.1"/>
    </source>
</evidence>
<accession>A0A0L6U7J3</accession>
<name>A0A0L6U7J3_9BASI</name>
<protein>
    <submittedName>
        <fullName evidence="1">Uncharacterized protein</fullName>
    </submittedName>
</protein>
<dbReference type="Proteomes" id="UP000037035">
    <property type="component" value="Unassembled WGS sequence"/>
</dbReference>